<dbReference type="KEGG" id="smiz:4412673_03126"/>
<sequence length="234" mass="26173">MKIQTILSALFIQLFIITQLGFSQDNFTVKGKIEGWPTETVYLVRQGNYPGVDSVATTDGSFQFSGSIPGATAAYLITQKKSGVAKLLYVEPGNISINGSFDDFKNVEIKGSPTYNDFIELREGHEKYDQEMSKYVQLQFTTEDSTVLKQYYKSLDSLSLLDIEYSKDFIKKHPNSIVSLSEIQTLTNSLLNAELVALFNSLSLYIKESPEGVLLSESLPMMGKDKQEEEIEGQ</sequence>
<dbReference type="EMBL" id="LT906468">
    <property type="protein sequence ID" value="SNV54767.1"/>
    <property type="molecule type" value="Genomic_DNA"/>
</dbReference>
<evidence type="ECO:0000313" key="2">
    <source>
        <dbReference type="EMBL" id="SNV54767.1"/>
    </source>
</evidence>
<protein>
    <recommendedName>
        <fullName evidence="1">DUF4369 domain-containing protein</fullName>
    </recommendedName>
</protein>
<evidence type="ECO:0000313" key="3">
    <source>
        <dbReference type="Proteomes" id="UP000215355"/>
    </source>
</evidence>
<dbReference type="AlphaFoldDB" id="A0AAJ4XEB7"/>
<dbReference type="Pfam" id="PF14289">
    <property type="entry name" value="DUF4369"/>
    <property type="match status" value="1"/>
</dbReference>
<proteinExistence type="predicted"/>
<gene>
    <name evidence="2" type="ORF">SAMEA4412673_03126</name>
</gene>
<accession>A0AAJ4XEB7</accession>
<organism evidence="2 3">
    <name type="scientific">Sphingobacterium mizutaii</name>
    <dbReference type="NCBI Taxonomy" id="1010"/>
    <lineage>
        <taxon>Bacteria</taxon>
        <taxon>Pseudomonadati</taxon>
        <taxon>Bacteroidota</taxon>
        <taxon>Sphingobacteriia</taxon>
        <taxon>Sphingobacteriales</taxon>
        <taxon>Sphingobacteriaceae</taxon>
        <taxon>Sphingobacterium</taxon>
    </lineage>
</organism>
<name>A0AAJ4XEB7_9SPHI</name>
<dbReference type="Proteomes" id="UP000215355">
    <property type="component" value="Chromosome 1"/>
</dbReference>
<evidence type="ECO:0000259" key="1">
    <source>
        <dbReference type="Pfam" id="PF14289"/>
    </source>
</evidence>
<dbReference type="RefSeq" id="WP_093098431.1">
    <property type="nucleotide sequence ID" value="NZ_CP158798.1"/>
</dbReference>
<dbReference type="InterPro" id="IPR025380">
    <property type="entry name" value="DUF4369"/>
</dbReference>
<feature type="domain" description="DUF4369" evidence="1">
    <location>
        <begin position="27"/>
        <end position="118"/>
    </location>
</feature>
<reference evidence="2 3" key="1">
    <citation type="submission" date="2017-06" db="EMBL/GenBank/DDBJ databases">
        <authorList>
            <consortium name="Pathogen Informatics"/>
        </authorList>
    </citation>
    <scope>NUCLEOTIDE SEQUENCE [LARGE SCALE GENOMIC DNA]</scope>
    <source>
        <strain evidence="2 3">NCTC12149</strain>
    </source>
</reference>